<sequence length="227" mass="23754">MDTKEISREQISALADGELVDAHVNMALTVLRQPEEHVTWDLYHQIGDVMRSEEMAFSLSDGFAAKMSARLDAEPTIIAPQLMTAAAEQIIVPVAVNDATASNVVSLAPMRKRFVRRFVMPGAAAAAAIVAVVLVTGPQQSATLASASAPVAGTAATAIVPSAITTVAATSAAPQGAASISSLAQQGEVARDPRIDDYLLAHQRFSPSMYSSAQYARSAAFAIDSDK</sequence>
<keyword evidence="3" id="KW-0808">Transferase</keyword>
<proteinExistence type="predicted"/>
<dbReference type="SUPFAM" id="SSF89069">
    <property type="entry name" value="N-terminal, cytoplasmic domain of anti-sigmaE factor RseA"/>
    <property type="match status" value="1"/>
</dbReference>
<keyword evidence="1" id="KW-0472">Membrane</keyword>
<dbReference type="PANTHER" id="PTHR38104">
    <property type="match status" value="1"/>
</dbReference>
<reference evidence="4" key="1">
    <citation type="journal article" date="2015" name="Genome Announc.">
        <title>Complete Genome Sequence of Herbaspirillum hiltneri N3 (DSM 17495), Isolated from Surface-Sterilized Wheat Roots.</title>
        <authorList>
            <person name="Guizelini D."/>
            <person name="Saizaki P.M."/>
            <person name="Coimbra N.A."/>
            <person name="Weiss V.A."/>
            <person name="Faoro H."/>
            <person name="Sfeir M.Z."/>
            <person name="Baura V.A."/>
            <person name="Monteiro R.A."/>
            <person name="Chubatsu L.S."/>
            <person name="Souza E.M."/>
            <person name="Cruz L.M."/>
            <person name="Pedrosa F.O."/>
            <person name="Raittz R.T."/>
            <person name="Marchaukoski J.N."/>
            <person name="Steffens M.B."/>
        </authorList>
    </citation>
    <scope>NUCLEOTIDE SEQUENCE [LARGE SCALE GENOMIC DNA]</scope>
    <source>
        <strain evidence="4">N3</strain>
    </source>
</reference>
<keyword evidence="1" id="KW-0812">Transmembrane</keyword>
<feature type="domain" description="Anti sigma-E protein RseA N-terminal" evidence="2">
    <location>
        <begin position="8"/>
        <end position="84"/>
    </location>
</feature>
<dbReference type="InterPro" id="IPR052383">
    <property type="entry name" value="Anti-sigma-E_RseA-like"/>
</dbReference>
<accession>A0ABM5V0B8</accession>
<organism evidence="3 4">
    <name type="scientific">Herbaspirillum hiltneri N3</name>
    <dbReference type="NCBI Taxonomy" id="1262470"/>
    <lineage>
        <taxon>Bacteria</taxon>
        <taxon>Pseudomonadati</taxon>
        <taxon>Pseudomonadota</taxon>
        <taxon>Betaproteobacteria</taxon>
        <taxon>Burkholderiales</taxon>
        <taxon>Oxalobacteraceae</taxon>
        <taxon>Herbaspirillum</taxon>
    </lineage>
</organism>
<dbReference type="GO" id="GO:0016301">
    <property type="term" value="F:kinase activity"/>
    <property type="evidence" value="ECO:0007669"/>
    <property type="project" value="UniProtKB-KW"/>
</dbReference>
<dbReference type="Proteomes" id="UP000063429">
    <property type="component" value="Chromosome"/>
</dbReference>
<dbReference type="InterPro" id="IPR036147">
    <property type="entry name" value="Anti-sigma_E_RseA_N_sf"/>
</dbReference>
<keyword evidence="1" id="KW-1133">Transmembrane helix</keyword>
<evidence type="ECO:0000256" key="1">
    <source>
        <dbReference type="SAM" id="Phobius"/>
    </source>
</evidence>
<dbReference type="CDD" id="cd16328">
    <property type="entry name" value="RseA_N"/>
    <property type="match status" value="1"/>
</dbReference>
<gene>
    <name evidence="3" type="ORF">F506_09365</name>
</gene>
<evidence type="ECO:0000259" key="2">
    <source>
        <dbReference type="Pfam" id="PF03872"/>
    </source>
</evidence>
<name>A0ABM5V0B8_9BURK</name>
<dbReference type="PANTHER" id="PTHR38104:SF1">
    <property type="entry name" value="ANTI-SIGMA-E FACTOR RSEA"/>
    <property type="match status" value="1"/>
</dbReference>
<keyword evidence="3" id="KW-0418">Kinase</keyword>
<evidence type="ECO:0000313" key="4">
    <source>
        <dbReference type="Proteomes" id="UP000063429"/>
    </source>
</evidence>
<dbReference type="Gene3D" id="1.10.10.880">
    <property type="entry name" value="Anti sigma-E protein RseA, N-terminal domain"/>
    <property type="match status" value="1"/>
</dbReference>
<evidence type="ECO:0000313" key="3">
    <source>
        <dbReference type="EMBL" id="AKZ62860.1"/>
    </source>
</evidence>
<dbReference type="RefSeq" id="WP_053196872.1">
    <property type="nucleotide sequence ID" value="NZ_CP011409.1"/>
</dbReference>
<dbReference type="InterPro" id="IPR005572">
    <property type="entry name" value="Anti-sigma_E_RseA_N"/>
</dbReference>
<keyword evidence="4" id="KW-1185">Reference proteome</keyword>
<protein>
    <submittedName>
        <fullName evidence="3">Histidine kinase</fullName>
    </submittedName>
</protein>
<dbReference type="Pfam" id="PF03872">
    <property type="entry name" value="RseA_N"/>
    <property type="match status" value="1"/>
</dbReference>
<feature type="transmembrane region" description="Helical" evidence="1">
    <location>
        <begin position="118"/>
        <end position="137"/>
    </location>
</feature>
<dbReference type="EMBL" id="CP011409">
    <property type="protein sequence ID" value="AKZ62860.1"/>
    <property type="molecule type" value="Genomic_DNA"/>
</dbReference>